<organism evidence="1 2">
    <name type="scientific">Phyllobacterium phragmitis</name>
    <dbReference type="NCBI Taxonomy" id="2670329"/>
    <lineage>
        <taxon>Bacteria</taxon>
        <taxon>Pseudomonadati</taxon>
        <taxon>Pseudomonadota</taxon>
        <taxon>Alphaproteobacteria</taxon>
        <taxon>Hyphomicrobiales</taxon>
        <taxon>Phyllobacteriaceae</taxon>
        <taxon>Phyllobacterium</taxon>
    </lineage>
</organism>
<comment type="caution">
    <text evidence="1">The sequence shown here is derived from an EMBL/GenBank/DDBJ whole genome shotgun (WGS) entry which is preliminary data.</text>
</comment>
<accession>A0A2S9IK95</accession>
<dbReference type="EMBL" id="PVBR01000028">
    <property type="protein sequence ID" value="PRD40922.1"/>
    <property type="molecule type" value="Genomic_DNA"/>
</dbReference>
<reference evidence="1 2" key="1">
    <citation type="submission" date="2018-02" db="EMBL/GenBank/DDBJ databases">
        <title>The draft genome of Phyllobacterium sp. 1N-3.</title>
        <authorList>
            <person name="Liu L."/>
            <person name="Li L."/>
            <person name="Zhang X."/>
            <person name="Wang T."/>
            <person name="Liang L."/>
        </authorList>
    </citation>
    <scope>NUCLEOTIDE SEQUENCE [LARGE SCALE GENOMIC DNA]</scope>
    <source>
        <strain evidence="1 2">1N-3</strain>
    </source>
</reference>
<evidence type="ECO:0000313" key="1">
    <source>
        <dbReference type="EMBL" id="PRD40922.1"/>
    </source>
</evidence>
<keyword evidence="2" id="KW-1185">Reference proteome</keyword>
<gene>
    <name evidence="1" type="ORF">C5748_24560</name>
</gene>
<name>A0A2S9IK95_9HYPH</name>
<dbReference type="Proteomes" id="UP000239434">
    <property type="component" value="Unassembled WGS sequence"/>
</dbReference>
<proteinExistence type="predicted"/>
<protein>
    <submittedName>
        <fullName evidence="1">Uncharacterized protein</fullName>
    </submittedName>
</protein>
<evidence type="ECO:0000313" key="2">
    <source>
        <dbReference type="Proteomes" id="UP000239434"/>
    </source>
</evidence>
<dbReference type="AlphaFoldDB" id="A0A2S9IK95"/>
<sequence>MVQKHRIGLAIISALLLITGIAVSKIYAQPKADAACATKFLEITPMAAACGFALSKTGTFTRDGRTLADPLVASYEDDGSGQKPVAAEQVVLFPPSPSGRFRIVQGCGGAGEDALCWQTLVLDQEKAQLQNTFAGRYGPEHWQSWSPDEQHVVLANSDEGAWWLHVIDPMSGKSHDFPADDSTENWIIEPQTLSWTGPRSFTMTIKTCEDCPAAQKEIRF</sequence>